<organism evidence="2 3">
    <name type="scientific">Smittium culicis</name>
    <dbReference type="NCBI Taxonomy" id="133412"/>
    <lineage>
        <taxon>Eukaryota</taxon>
        <taxon>Fungi</taxon>
        <taxon>Fungi incertae sedis</taxon>
        <taxon>Zoopagomycota</taxon>
        <taxon>Kickxellomycotina</taxon>
        <taxon>Harpellomycetes</taxon>
        <taxon>Harpellales</taxon>
        <taxon>Legeriomycetaceae</taxon>
        <taxon>Smittium</taxon>
    </lineage>
</organism>
<feature type="region of interest" description="Disordered" evidence="1">
    <location>
        <begin position="1"/>
        <end position="88"/>
    </location>
</feature>
<dbReference type="EMBL" id="LSSM01001528">
    <property type="protein sequence ID" value="OMJ26119.1"/>
    <property type="molecule type" value="Genomic_DNA"/>
</dbReference>
<comment type="caution">
    <text evidence="2">The sequence shown here is derived from an EMBL/GenBank/DDBJ whole genome shotgun (WGS) entry which is preliminary data.</text>
</comment>
<protein>
    <submittedName>
        <fullName evidence="2">Uncharacterized protein</fullName>
    </submittedName>
</protein>
<gene>
    <name evidence="2" type="ORF">AYI69_g4074</name>
</gene>
<evidence type="ECO:0000313" key="3">
    <source>
        <dbReference type="Proteomes" id="UP000187429"/>
    </source>
</evidence>
<keyword evidence="3" id="KW-1185">Reference proteome</keyword>
<name>A0A1R1YGV1_9FUNG</name>
<sequence>MEIWASRDSSGRDKRRSDQRNRQVQEDAEQAACPEVIEGGGEGVETSAGTGRGAGAQQEAAGSWRGQWNEGVGTSYAEETCGQYEPAC</sequence>
<evidence type="ECO:0000256" key="1">
    <source>
        <dbReference type="SAM" id="MobiDB-lite"/>
    </source>
</evidence>
<proteinExistence type="predicted"/>
<dbReference type="AlphaFoldDB" id="A0A1R1YGV1"/>
<accession>A0A1R1YGV1</accession>
<reference evidence="3" key="1">
    <citation type="submission" date="2017-01" db="EMBL/GenBank/DDBJ databases">
        <authorList>
            <person name="Wang Y."/>
            <person name="White M."/>
            <person name="Kvist S."/>
            <person name="Moncalvo J.-M."/>
        </authorList>
    </citation>
    <scope>NUCLEOTIDE SEQUENCE [LARGE SCALE GENOMIC DNA]</scope>
    <source>
        <strain evidence="3">ID-206-W2</strain>
    </source>
</reference>
<evidence type="ECO:0000313" key="2">
    <source>
        <dbReference type="EMBL" id="OMJ26119.1"/>
    </source>
</evidence>
<dbReference type="Proteomes" id="UP000187429">
    <property type="component" value="Unassembled WGS sequence"/>
</dbReference>
<feature type="compositionally biased region" description="Basic and acidic residues" evidence="1">
    <location>
        <begin position="9"/>
        <end position="25"/>
    </location>
</feature>
<feature type="compositionally biased region" description="Low complexity" evidence="1">
    <location>
        <begin position="44"/>
        <end position="63"/>
    </location>
</feature>